<accession>A0AAV9HYG6</accession>
<reference evidence="2" key="1">
    <citation type="journal article" date="2023" name="Mol. Phylogenet. Evol.">
        <title>Genome-scale phylogeny and comparative genomics of the fungal order Sordariales.</title>
        <authorList>
            <person name="Hensen N."/>
            <person name="Bonometti L."/>
            <person name="Westerberg I."/>
            <person name="Brannstrom I.O."/>
            <person name="Guillou S."/>
            <person name="Cros-Aarteil S."/>
            <person name="Calhoun S."/>
            <person name="Haridas S."/>
            <person name="Kuo A."/>
            <person name="Mondo S."/>
            <person name="Pangilinan J."/>
            <person name="Riley R."/>
            <person name="LaButti K."/>
            <person name="Andreopoulos B."/>
            <person name="Lipzen A."/>
            <person name="Chen C."/>
            <person name="Yan M."/>
            <person name="Daum C."/>
            <person name="Ng V."/>
            <person name="Clum A."/>
            <person name="Steindorff A."/>
            <person name="Ohm R.A."/>
            <person name="Martin F."/>
            <person name="Silar P."/>
            <person name="Natvig D.O."/>
            <person name="Lalanne C."/>
            <person name="Gautier V."/>
            <person name="Ament-Velasquez S.L."/>
            <person name="Kruys A."/>
            <person name="Hutchinson M.I."/>
            <person name="Powell A.J."/>
            <person name="Barry K."/>
            <person name="Miller A.N."/>
            <person name="Grigoriev I.V."/>
            <person name="Debuchy R."/>
            <person name="Gladieux P."/>
            <person name="Hiltunen Thoren M."/>
            <person name="Johannesson H."/>
        </authorList>
    </citation>
    <scope>NUCLEOTIDE SEQUENCE</scope>
    <source>
        <strain evidence="2">PSN324</strain>
    </source>
</reference>
<dbReference type="Proteomes" id="UP001321749">
    <property type="component" value="Unassembled WGS sequence"/>
</dbReference>
<reference evidence="2" key="2">
    <citation type="submission" date="2023-06" db="EMBL/GenBank/DDBJ databases">
        <authorList>
            <consortium name="Lawrence Berkeley National Laboratory"/>
            <person name="Mondo S.J."/>
            <person name="Hensen N."/>
            <person name="Bonometti L."/>
            <person name="Westerberg I."/>
            <person name="Brannstrom I.O."/>
            <person name="Guillou S."/>
            <person name="Cros-Aarteil S."/>
            <person name="Calhoun S."/>
            <person name="Haridas S."/>
            <person name="Kuo A."/>
            <person name="Pangilinan J."/>
            <person name="Riley R."/>
            <person name="Labutti K."/>
            <person name="Andreopoulos B."/>
            <person name="Lipzen A."/>
            <person name="Chen C."/>
            <person name="Yanf M."/>
            <person name="Daum C."/>
            <person name="Ng V."/>
            <person name="Clum A."/>
            <person name="Steindorff A."/>
            <person name="Ohm R."/>
            <person name="Martin F."/>
            <person name="Silar P."/>
            <person name="Natvig D."/>
            <person name="Lalanne C."/>
            <person name="Gautier V."/>
            <person name="Ament-Velasquez S.L."/>
            <person name="Kruys A."/>
            <person name="Hutchinson M.I."/>
            <person name="Powell A.J."/>
            <person name="Barry K."/>
            <person name="Miller A.N."/>
            <person name="Grigoriev I.V."/>
            <person name="Debuchy R."/>
            <person name="Gladieux P."/>
            <person name="Thoren M.H."/>
            <person name="Johannesson H."/>
        </authorList>
    </citation>
    <scope>NUCLEOTIDE SEQUENCE</scope>
    <source>
        <strain evidence="2">PSN324</strain>
    </source>
</reference>
<name>A0AAV9HYG6_9PEZI</name>
<gene>
    <name evidence="2" type="ORF">QBC42DRAFT_3762</name>
</gene>
<evidence type="ECO:0000313" key="2">
    <source>
        <dbReference type="EMBL" id="KAK4465747.1"/>
    </source>
</evidence>
<organism evidence="2 3">
    <name type="scientific">Cladorrhinum samala</name>
    <dbReference type="NCBI Taxonomy" id="585594"/>
    <lineage>
        <taxon>Eukaryota</taxon>
        <taxon>Fungi</taxon>
        <taxon>Dikarya</taxon>
        <taxon>Ascomycota</taxon>
        <taxon>Pezizomycotina</taxon>
        <taxon>Sordariomycetes</taxon>
        <taxon>Sordariomycetidae</taxon>
        <taxon>Sordariales</taxon>
        <taxon>Podosporaceae</taxon>
        <taxon>Cladorrhinum</taxon>
    </lineage>
</organism>
<evidence type="ECO:0000259" key="1">
    <source>
        <dbReference type="Pfam" id="PF01636"/>
    </source>
</evidence>
<protein>
    <submittedName>
        <fullName evidence="2">Kinase-like domain-containing protein</fullName>
    </submittedName>
</protein>
<dbReference type="AlphaFoldDB" id="A0AAV9HYG6"/>
<dbReference type="Gene3D" id="3.30.200.20">
    <property type="entry name" value="Phosphorylase Kinase, domain 1"/>
    <property type="match status" value="1"/>
</dbReference>
<dbReference type="EMBL" id="MU864937">
    <property type="protein sequence ID" value="KAK4465747.1"/>
    <property type="molecule type" value="Genomic_DNA"/>
</dbReference>
<comment type="caution">
    <text evidence="2">The sequence shown here is derived from an EMBL/GenBank/DDBJ whole genome shotgun (WGS) entry which is preliminary data.</text>
</comment>
<dbReference type="Gene3D" id="3.90.1200.10">
    <property type="match status" value="1"/>
</dbReference>
<proteinExistence type="predicted"/>
<sequence length="365" mass="41077">MDQAAEKAQAALANTSYACSSLHPLSGGSANFTFKGKLVEALPDGTEEVAIKHGESFLASNPSSGWELPMYRCKVEEECLKDVANMPTPSAPCLVRTPKMHFFNQETNTKVIEYLPDALSLKDYALKHFTAPDPSRKSFCLDVGNSLGIWLRSFHEWANEPSQSSLQKVLKQDNCLQTLRHNVYYSTLVGDVARFPEILSDAKDVFEQVEKMAADELKRPDLVVIHGDYWTGNSLLKDQPPREGLRPDIFIVDWEMAQYGVRPVDLAQMTAELYELWFFKSIEEGKWLIEGFVKGYGDIDDEFRFRAAINVGIHLVIWGSRVPGWGTPEQVQEAVGKGKEIIVRAWHKDRAWFEAGDLACLFGKP</sequence>
<dbReference type="GO" id="GO:0016301">
    <property type="term" value="F:kinase activity"/>
    <property type="evidence" value="ECO:0007669"/>
    <property type="project" value="UniProtKB-KW"/>
</dbReference>
<keyword evidence="2" id="KW-0808">Transferase</keyword>
<keyword evidence="3" id="KW-1185">Reference proteome</keyword>
<dbReference type="Pfam" id="PF01636">
    <property type="entry name" value="APH"/>
    <property type="match status" value="1"/>
</dbReference>
<dbReference type="InterPro" id="IPR011009">
    <property type="entry name" value="Kinase-like_dom_sf"/>
</dbReference>
<feature type="domain" description="Aminoglycoside phosphotransferase" evidence="1">
    <location>
        <begin position="181"/>
        <end position="278"/>
    </location>
</feature>
<evidence type="ECO:0000313" key="3">
    <source>
        <dbReference type="Proteomes" id="UP001321749"/>
    </source>
</evidence>
<dbReference type="InterPro" id="IPR002575">
    <property type="entry name" value="Aminoglycoside_PTrfase"/>
</dbReference>
<dbReference type="PROSITE" id="PS51257">
    <property type="entry name" value="PROKAR_LIPOPROTEIN"/>
    <property type="match status" value="1"/>
</dbReference>
<dbReference type="SUPFAM" id="SSF56112">
    <property type="entry name" value="Protein kinase-like (PK-like)"/>
    <property type="match status" value="1"/>
</dbReference>
<keyword evidence="2" id="KW-0418">Kinase</keyword>